<keyword evidence="3" id="KW-1185">Reference proteome</keyword>
<comment type="caution">
    <text evidence="2">The sequence shown here is derived from an EMBL/GenBank/DDBJ whole genome shotgun (WGS) entry which is preliminary data.</text>
</comment>
<organism evidence="2 3">
    <name type="scientific">Buddleja alternifolia</name>
    <dbReference type="NCBI Taxonomy" id="168488"/>
    <lineage>
        <taxon>Eukaryota</taxon>
        <taxon>Viridiplantae</taxon>
        <taxon>Streptophyta</taxon>
        <taxon>Embryophyta</taxon>
        <taxon>Tracheophyta</taxon>
        <taxon>Spermatophyta</taxon>
        <taxon>Magnoliopsida</taxon>
        <taxon>eudicotyledons</taxon>
        <taxon>Gunneridae</taxon>
        <taxon>Pentapetalae</taxon>
        <taxon>asterids</taxon>
        <taxon>lamiids</taxon>
        <taxon>Lamiales</taxon>
        <taxon>Scrophulariaceae</taxon>
        <taxon>Buddlejeae</taxon>
        <taxon>Buddleja</taxon>
    </lineage>
</organism>
<dbReference type="SUPFAM" id="SSF81483">
    <property type="entry name" value="Bacterial photosystem II reaction centre, L and M subunits"/>
    <property type="match status" value="1"/>
</dbReference>
<dbReference type="PANTHER" id="PTHR33149">
    <property type="entry name" value="PHOTOSYSTEM II PROTEIN D1"/>
    <property type="match status" value="1"/>
</dbReference>
<dbReference type="EMBL" id="WHWC01000014">
    <property type="protein sequence ID" value="KAG8369421.1"/>
    <property type="molecule type" value="Genomic_DNA"/>
</dbReference>
<keyword evidence="1" id="KW-0472">Membrane</keyword>
<reference evidence="2" key="1">
    <citation type="submission" date="2019-10" db="EMBL/GenBank/DDBJ databases">
        <authorList>
            <person name="Zhang R."/>
            <person name="Pan Y."/>
            <person name="Wang J."/>
            <person name="Ma R."/>
            <person name="Yu S."/>
        </authorList>
    </citation>
    <scope>NUCLEOTIDE SEQUENCE</scope>
    <source>
        <strain evidence="2">LA-IB0</strain>
        <tissue evidence="2">Leaf</tissue>
    </source>
</reference>
<dbReference type="GO" id="GO:0009772">
    <property type="term" value="P:photosynthetic electron transport in photosystem II"/>
    <property type="evidence" value="ECO:0007669"/>
    <property type="project" value="InterPro"/>
</dbReference>
<protein>
    <submittedName>
        <fullName evidence="2">Uncharacterized protein</fullName>
    </submittedName>
</protein>
<name>A0AAV6WN18_9LAMI</name>
<dbReference type="InterPro" id="IPR036854">
    <property type="entry name" value="Photo_II_D1/D2_sf"/>
</dbReference>
<dbReference type="GO" id="GO:0009535">
    <property type="term" value="C:chloroplast thylakoid membrane"/>
    <property type="evidence" value="ECO:0007669"/>
    <property type="project" value="TreeGrafter"/>
</dbReference>
<evidence type="ECO:0000313" key="2">
    <source>
        <dbReference type="EMBL" id="KAG8369421.1"/>
    </source>
</evidence>
<dbReference type="PANTHER" id="PTHR33149:SF12">
    <property type="entry name" value="PHOTOSYSTEM II D2 PROTEIN"/>
    <property type="match status" value="1"/>
</dbReference>
<keyword evidence="1" id="KW-0812">Transmembrane</keyword>
<dbReference type="GO" id="GO:0009523">
    <property type="term" value="C:photosystem II"/>
    <property type="evidence" value="ECO:0007669"/>
    <property type="project" value="TreeGrafter"/>
</dbReference>
<dbReference type="InterPro" id="IPR055266">
    <property type="entry name" value="D1/D2"/>
</dbReference>
<accession>A0AAV6WN18</accession>
<evidence type="ECO:0000313" key="3">
    <source>
        <dbReference type="Proteomes" id="UP000826271"/>
    </source>
</evidence>
<dbReference type="Proteomes" id="UP000826271">
    <property type="component" value="Unassembled WGS sequence"/>
</dbReference>
<gene>
    <name evidence="2" type="ORF">BUALT_Bualt14G0010400</name>
</gene>
<feature type="transmembrane region" description="Helical" evidence="1">
    <location>
        <begin position="191"/>
        <end position="211"/>
    </location>
</feature>
<keyword evidence="1" id="KW-1133">Transmembrane helix</keyword>
<dbReference type="AlphaFoldDB" id="A0AAV6WN18"/>
<evidence type="ECO:0000256" key="1">
    <source>
        <dbReference type="SAM" id="Phobius"/>
    </source>
</evidence>
<proteinExistence type="predicted"/>
<sequence length="222" mass="25646">MVAWSLEVSLEEFFKASVVNTNWNMDRKDENLIRFGLMWKVYDMVALKGLHPKLLLTSQLLDVVLFILSLPSTEFKRRPAAPGYMIEQVYFLIGKKELPAGRLSVRTKRWLFFLSSSLISWKSMKEETVSKSSTVCWMKRKRKSVYRPIKDFYLRNPLEGALSGLVHSLAHSLLVLWGPEAQGDFTRWCQLSGLWTFVAMHGIFGLIGLLLRQFELARSVQL</sequence>